<feature type="transmembrane region" description="Helical" evidence="2">
    <location>
        <begin position="248"/>
        <end position="270"/>
    </location>
</feature>
<evidence type="ECO:0000313" key="6">
    <source>
        <dbReference type="Proteomes" id="UP000693946"/>
    </source>
</evidence>
<sequence length="364" mass="41355">MTIFCLFLAVIFSPVLCEQWSANVVKNLDALVSSCVVVPCTFNYPNEDLPASRLRGIWHHFKSKQDFIYYKDETRVLDSFKGRTKLLGNLGQKNCTLEITDIRNHDNGPFCFRVELAQTEFDTSTKDKYSFVEECVKLNMLPDPPMPTLDSKDTGTVGHVYTISCTVKHSCPSHPPSLTWSRSTEDGVIELHTDMLNGIWKKQSILTFIPEEKDDYSDITCTAKFHGRKTSSAIKTLHVKREENNKHIIIPAVVGISVAVIFGVFCVFIVKRYKRRIAELQNQDGSLWNRLSRLSRRIHSGGPGQFQSEQRVNKVKTHVSTDQKVSKPRFPSPKSQPKACHYKQDLDDGDDYMNTADLSVYGNI</sequence>
<accession>A0AAV6PUK2</accession>
<dbReference type="AlphaFoldDB" id="A0AAV6PUK2"/>
<dbReference type="EMBL" id="JAGKHQ010000021">
    <property type="protein sequence ID" value="KAG7476141.1"/>
    <property type="molecule type" value="Genomic_DNA"/>
</dbReference>
<dbReference type="PANTHER" id="PTHR46484:SF7">
    <property type="entry name" value="MYELIN-ASSOCIATED GLYCOPROTEIN-LIKE-RELATED"/>
    <property type="match status" value="1"/>
</dbReference>
<feature type="chain" id="PRO_5043349884" evidence="3">
    <location>
        <begin position="18"/>
        <end position="364"/>
    </location>
</feature>
<organism evidence="5 6">
    <name type="scientific">Solea senegalensis</name>
    <name type="common">Senegalese sole</name>
    <dbReference type="NCBI Taxonomy" id="28829"/>
    <lineage>
        <taxon>Eukaryota</taxon>
        <taxon>Metazoa</taxon>
        <taxon>Chordata</taxon>
        <taxon>Craniata</taxon>
        <taxon>Vertebrata</taxon>
        <taxon>Euteleostomi</taxon>
        <taxon>Actinopterygii</taxon>
        <taxon>Neopterygii</taxon>
        <taxon>Teleostei</taxon>
        <taxon>Neoteleostei</taxon>
        <taxon>Acanthomorphata</taxon>
        <taxon>Carangaria</taxon>
        <taxon>Pleuronectiformes</taxon>
        <taxon>Pleuronectoidei</taxon>
        <taxon>Soleidae</taxon>
        <taxon>Solea</taxon>
    </lineage>
</organism>
<comment type="caution">
    <text evidence="5">The sequence shown here is derived from an EMBL/GenBank/DDBJ whole genome shotgun (WGS) entry which is preliminary data.</text>
</comment>
<dbReference type="PANTHER" id="PTHR46484">
    <property type="entry name" value="SI:CH211-171H4.5-RELATED"/>
    <property type="match status" value="1"/>
</dbReference>
<evidence type="ECO:0000259" key="4">
    <source>
        <dbReference type="PROSITE" id="PS50835"/>
    </source>
</evidence>
<name>A0AAV6PUK2_SOLSE</name>
<evidence type="ECO:0000256" key="3">
    <source>
        <dbReference type="SAM" id="SignalP"/>
    </source>
</evidence>
<protein>
    <submittedName>
        <fullName evidence="5">Myeloid cell surface antigen CD33-like</fullName>
    </submittedName>
</protein>
<keyword evidence="6" id="KW-1185">Reference proteome</keyword>
<keyword evidence="2" id="KW-1133">Transmembrane helix</keyword>
<evidence type="ECO:0000313" key="5">
    <source>
        <dbReference type="EMBL" id="KAG7476141.1"/>
    </source>
</evidence>
<keyword evidence="3" id="KW-0732">Signal</keyword>
<dbReference type="Proteomes" id="UP000693946">
    <property type="component" value="Linkage Group LG9"/>
</dbReference>
<keyword evidence="2" id="KW-0472">Membrane</keyword>
<feature type="region of interest" description="Disordered" evidence="1">
    <location>
        <begin position="318"/>
        <end position="346"/>
    </location>
</feature>
<reference evidence="5 6" key="1">
    <citation type="journal article" date="2021" name="Sci. Rep.">
        <title>Chromosome anchoring in Senegalese sole (Solea senegalensis) reveals sex-associated markers and genome rearrangements in flatfish.</title>
        <authorList>
            <person name="Guerrero-Cozar I."/>
            <person name="Gomez-Garrido J."/>
            <person name="Berbel C."/>
            <person name="Martinez-Blanch J.F."/>
            <person name="Alioto T."/>
            <person name="Claros M.G."/>
            <person name="Gagnaire P.A."/>
            <person name="Manchado M."/>
        </authorList>
    </citation>
    <scope>NUCLEOTIDE SEQUENCE [LARGE SCALE GENOMIC DNA]</scope>
    <source>
        <strain evidence="5">Sse05_10M</strain>
    </source>
</reference>
<feature type="signal peptide" evidence="3">
    <location>
        <begin position="1"/>
        <end position="17"/>
    </location>
</feature>
<evidence type="ECO:0000256" key="1">
    <source>
        <dbReference type="SAM" id="MobiDB-lite"/>
    </source>
</evidence>
<proteinExistence type="predicted"/>
<dbReference type="InterPro" id="IPR007110">
    <property type="entry name" value="Ig-like_dom"/>
</dbReference>
<evidence type="ECO:0000256" key="2">
    <source>
        <dbReference type="SAM" id="Phobius"/>
    </source>
</evidence>
<dbReference type="PROSITE" id="PS50835">
    <property type="entry name" value="IG_LIKE"/>
    <property type="match status" value="1"/>
</dbReference>
<keyword evidence="2" id="KW-0812">Transmembrane</keyword>
<gene>
    <name evidence="5" type="ORF">JOB18_046803</name>
</gene>
<feature type="domain" description="Ig-like" evidence="4">
    <location>
        <begin position="144"/>
        <end position="238"/>
    </location>
</feature>